<organism evidence="1">
    <name type="scientific">Marseillevirus LCMAC202</name>
    <dbReference type="NCBI Taxonomy" id="2506606"/>
    <lineage>
        <taxon>Viruses</taxon>
        <taxon>Varidnaviria</taxon>
        <taxon>Bamfordvirae</taxon>
        <taxon>Nucleocytoviricota</taxon>
        <taxon>Megaviricetes</taxon>
        <taxon>Pimascovirales</taxon>
        <taxon>Pimascovirales incertae sedis</taxon>
        <taxon>Marseilleviridae</taxon>
    </lineage>
</organism>
<name>A0A481YY24_9VIRU</name>
<gene>
    <name evidence="1" type="ORF">LCMAC202_00930</name>
</gene>
<reference evidence="1" key="1">
    <citation type="journal article" date="2019" name="MBio">
        <title>Virus Genomes from Deep Sea Sediments Expand the Ocean Megavirome and Support Independent Origins of Viral Gigantism.</title>
        <authorList>
            <person name="Backstrom D."/>
            <person name="Yutin N."/>
            <person name="Jorgensen S.L."/>
            <person name="Dharamshi J."/>
            <person name="Homa F."/>
            <person name="Zaremba-Niedwiedzka K."/>
            <person name="Spang A."/>
            <person name="Wolf Y.I."/>
            <person name="Koonin E.V."/>
            <person name="Ettema T.J."/>
        </authorList>
    </citation>
    <scope>NUCLEOTIDE SEQUENCE</scope>
</reference>
<sequence>MPTTSIHKDGDVWRCVDCVKETRAATQKVVCIGGVCKVQPTEARFYEFLDTDAVQAISIVGATYGDIVSRKNTYKCEESYIVNKSGAPEKLAIDSTSQCIIPDHYLNALGIFYWDNIAEEADLGYPYSKKNFEELREKLYSGEIHMQGLLKEYGIVIVTALAKPPKKVAKKASKKASTVKKASKKASKNLDKRTVTQLRALAKKRGQKVTSNMTKADLIKLLRRKTTIKKRRGCYEAMTKAELLERASKRNIKKRTSMSKEQLINALRK</sequence>
<protein>
    <recommendedName>
        <fullName evidence="2">Rho termination factor</fullName>
    </recommendedName>
</protein>
<proteinExistence type="predicted"/>
<evidence type="ECO:0008006" key="2">
    <source>
        <dbReference type="Google" id="ProtNLM"/>
    </source>
</evidence>
<evidence type="ECO:0000313" key="1">
    <source>
        <dbReference type="EMBL" id="QBK87757.1"/>
    </source>
</evidence>
<accession>A0A481YY24</accession>
<dbReference type="EMBL" id="MK500369">
    <property type="protein sequence ID" value="QBK87757.1"/>
    <property type="molecule type" value="Genomic_DNA"/>
</dbReference>